<dbReference type="PANTHER" id="PTHR13817:SF164">
    <property type="entry name" value="ZORMIN, ISOFORM J"/>
    <property type="match status" value="1"/>
</dbReference>
<dbReference type="SMART" id="SM00060">
    <property type="entry name" value="FN3"/>
    <property type="match status" value="11"/>
</dbReference>
<dbReference type="GO" id="GO:0007155">
    <property type="term" value="P:cell adhesion"/>
    <property type="evidence" value="ECO:0007669"/>
    <property type="project" value="UniProtKB-KW"/>
</dbReference>
<feature type="domain" description="Fibronectin type-III" evidence="31">
    <location>
        <begin position="644"/>
        <end position="739"/>
    </location>
</feature>
<keyword evidence="17" id="KW-0460">Magnesium</keyword>
<keyword evidence="11" id="KW-0479">Metal-binding</keyword>
<keyword evidence="22" id="KW-0514">Muscle protein</keyword>
<keyword evidence="20" id="KW-0175">Coiled coil</keyword>
<evidence type="ECO:0000256" key="8">
    <source>
        <dbReference type="ARBA" id="ARBA00022527"/>
    </source>
</evidence>
<feature type="domain" description="Ig-like" evidence="30">
    <location>
        <begin position="1919"/>
        <end position="2001"/>
    </location>
</feature>
<dbReference type="InterPro" id="IPR011009">
    <property type="entry name" value="Kinase-like_dom_sf"/>
</dbReference>
<accession>A0A8W8KLR7</accession>
<feature type="domain" description="Ig-like" evidence="30">
    <location>
        <begin position="2491"/>
        <end position="2577"/>
    </location>
</feature>
<dbReference type="FunFam" id="2.60.40.10:FF:000107">
    <property type="entry name" value="Myosin, light chain kinase a"/>
    <property type="match status" value="1"/>
</dbReference>
<dbReference type="GO" id="GO:0004674">
    <property type="term" value="F:protein serine/threonine kinase activity"/>
    <property type="evidence" value="ECO:0007669"/>
    <property type="project" value="UniProtKB-KW"/>
</dbReference>
<evidence type="ECO:0000256" key="18">
    <source>
        <dbReference type="ARBA" id="ARBA00022860"/>
    </source>
</evidence>
<dbReference type="FunFam" id="2.60.40.10:FF:000425">
    <property type="entry name" value="Myosin light chain kinase"/>
    <property type="match status" value="5"/>
</dbReference>
<evidence type="ECO:0000259" key="29">
    <source>
        <dbReference type="PROSITE" id="PS50011"/>
    </source>
</evidence>
<protein>
    <recommendedName>
        <fullName evidence="5">non-specific serine/threonine protein kinase</fullName>
        <ecNumber evidence="5">2.7.11.1</ecNumber>
    </recommendedName>
</protein>
<dbReference type="PROSITE" id="PS50011">
    <property type="entry name" value="PROTEIN_KINASE_DOM"/>
    <property type="match status" value="1"/>
</dbReference>
<evidence type="ECO:0000256" key="15">
    <source>
        <dbReference type="ARBA" id="ARBA00022837"/>
    </source>
</evidence>
<dbReference type="SUPFAM" id="SSF49265">
    <property type="entry name" value="Fibronectin type III"/>
    <property type="match status" value="6"/>
</dbReference>
<comment type="cofactor">
    <cofactor evidence="1">
        <name>Mg(2+)</name>
        <dbReference type="ChEBI" id="CHEBI:18420"/>
    </cofactor>
</comment>
<keyword evidence="9" id="KW-0597">Phosphoprotein</keyword>
<keyword evidence="24" id="KW-0393">Immunoglobulin domain</keyword>
<evidence type="ECO:0000256" key="22">
    <source>
        <dbReference type="ARBA" id="ARBA00023179"/>
    </source>
</evidence>
<keyword evidence="21" id="KW-1015">Disulfide bond</keyword>
<dbReference type="SUPFAM" id="SSF48726">
    <property type="entry name" value="Immunoglobulin"/>
    <property type="match status" value="11"/>
</dbReference>
<evidence type="ECO:0000256" key="3">
    <source>
        <dbReference type="ARBA" id="ARBA00004204"/>
    </source>
</evidence>
<dbReference type="PROSITE" id="PS00107">
    <property type="entry name" value="PROTEIN_KINASE_ATP"/>
    <property type="match status" value="1"/>
</dbReference>
<dbReference type="FunFam" id="2.60.40.10:FF:000557">
    <property type="entry name" value="Myosin binding protein Ha"/>
    <property type="match status" value="1"/>
</dbReference>
<evidence type="ECO:0000256" key="14">
    <source>
        <dbReference type="ARBA" id="ARBA00022777"/>
    </source>
</evidence>
<dbReference type="CDD" id="cd00096">
    <property type="entry name" value="Ig"/>
    <property type="match status" value="2"/>
</dbReference>
<evidence type="ECO:0000256" key="2">
    <source>
        <dbReference type="ARBA" id="ARBA00004123"/>
    </source>
</evidence>
<dbReference type="InterPro" id="IPR013783">
    <property type="entry name" value="Ig-like_fold"/>
</dbReference>
<dbReference type="GO" id="GO:0060298">
    <property type="term" value="P:positive regulation of sarcomere organization"/>
    <property type="evidence" value="ECO:0007669"/>
    <property type="project" value="UniProtKB-ARBA"/>
</dbReference>
<evidence type="ECO:0000256" key="12">
    <source>
        <dbReference type="ARBA" id="ARBA00022737"/>
    </source>
</evidence>
<dbReference type="FunFam" id="2.60.40.10:FF:000147">
    <property type="entry name" value="Myosin light chain kinase"/>
    <property type="match status" value="1"/>
</dbReference>
<dbReference type="GO" id="GO:0045989">
    <property type="term" value="P:positive regulation of striated muscle contraction"/>
    <property type="evidence" value="ECO:0007669"/>
    <property type="project" value="UniProtKB-ARBA"/>
</dbReference>
<keyword evidence="12" id="KW-0677">Repeat</keyword>
<feature type="domain" description="Fibronectin type-III" evidence="31">
    <location>
        <begin position="813"/>
        <end position="909"/>
    </location>
</feature>
<evidence type="ECO:0000256" key="10">
    <source>
        <dbReference type="ARBA" id="ARBA00022679"/>
    </source>
</evidence>
<evidence type="ECO:0000256" key="16">
    <source>
        <dbReference type="ARBA" id="ARBA00022840"/>
    </source>
</evidence>
<dbReference type="GO" id="GO:0032982">
    <property type="term" value="C:myosin filament"/>
    <property type="evidence" value="ECO:0007669"/>
    <property type="project" value="UniProtKB-KW"/>
</dbReference>
<feature type="region of interest" description="Disordered" evidence="28">
    <location>
        <begin position="337"/>
        <end position="371"/>
    </location>
</feature>
<reference evidence="32" key="1">
    <citation type="submission" date="2022-08" db="UniProtKB">
        <authorList>
            <consortium name="EnsemblMetazoa"/>
        </authorList>
    </citation>
    <scope>IDENTIFICATION</scope>
    <source>
        <strain evidence="32">05x7-T-G4-1.051#20</strain>
    </source>
</reference>
<evidence type="ECO:0000256" key="28">
    <source>
        <dbReference type="SAM" id="MobiDB-lite"/>
    </source>
</evidence>
<dbReference type="PANTHER" id="PTHR13817">
    <property type="entry name" value="TITIN"/>
    <property type="match status" value="1"/>
</dbReference>
<evidence type="ECO:0000256" key="1">
    <source>
        <dbReference type="ARBA" id="ARBA00001946"/>
    </source>
</evidence>
<dbReference type="GO" id="GO:0045214">
    <property type="term" value="P:sarcomere organization"/>
    <property type="evidence" value="ECO:0007669"/>
    <property type="project" value="TreeGrafter"/>
</dbReference>
<evidence type="ECO:0000256" key="21">
    <source>
        <dbReference type="ARBA" id="ARBA00023157"/>
    </source>
</evidence>
<keyword evidence="15" id="KW-0106">Calcium</keyword>
<feature type="domain" description="Ig-like" evidence="30">
    <location>
        <begin position="915"/>
        <end position="1006"/>
    </location>
</feature>
<evidence type="ECO:0000256" key="25">
    <source>
        <dbReference type="ARBA" id="ARBA00047899"/>
    </source>
</evidence>
<evidence type="ECO:0000256" key="9">
    <source>
        <dbReference type="ARBA" id="ARBA00022553"/>
    </source>
</evidence>
<dbReference type="PROSITE" id="PS50835">
    <property type="entry name" value="IG_LIKE"/>
    <property type="match status" value="11"/>
</dbReference>
<dbReference type="FunFam" id="2.60.40.10:FF:000031">
    <property type="entry name" value="Myosin-binding protein C, slow type"/>
    <property type="match status" value="1"/>
</dbReference>
<comment type="similarity">
    <text evidence="4">Belongs to the protein kinase superfamily. CAMK Ser/Thr protein kinase family.</text>
</comment>
<keyword evidence="6" id="KW-0787">Thick filament</keyword>
<dbReference type="FunFam" id="2.60.40.10:FF:000127">
    <property type="entry name" value="titin isoform X1"/>
    <property type="match status" value="1"/>
</dbReference>
<comment type="subcellular location">
    <subcellularLocation>
        <location evidence="3">Cytoplasm</location>
        <location evidence="3">Myofibril</location>
        <location evidence="3">Sarcomere</location>
    </subcellularLocation>
    <subcellularLocation>
        <location evidence="2">Nucleus</location>
    </subcellularLocation>
</comment>
<feature type="domain" description="Fibronectin type-III" evidence="31">
    <location>
        <begin position="543"/>
        <end position="638"/>
    </location>
</feature>
<feature type="domain" description="Fibronectin type-III" evidence="31">
    <location>
        <begin position="119"/>
        <end position="213"/>
    </location>
</feature>
<dbReference type="InterPro" id="IPR003599">
    <property type="entry name" value="Ig_sub"/>
</dbReference>
<evidence type="ECO:0000256" key="27">
    <source>
        <dbReference type="PROSITE-ProRule" id="PRU10141"/>
    </source>
</evidence>
<dbReference type="InterPro" id="IPR017441">
    <property type="entry name" value="Protein_kinase_ATP_BS"/>
</dbReference>
<dbReference type="CDD" id="cd00063">
    <property type="entry name" value="FN3"/>
    <property type="match status" value="8"/>
</dbReference>
<feature type="binding site" evidence="27">
    <location>
        <position position="1264"/>
    </location>
    <ligand>
        <name>ATP</name>
        <dbReference type="ChEBI" id="CHEBI:30616"/>
    </ligand>
</feature>
<evidence type="ECO:0000256" key="26">
    <source>
        <dbReference type="ARBA" id="ARBA00048679"/>
    </source>
</evidence>
<feature type="domain" description="Ig-like" evidence="30">
    <location>
        <begin position="2023"/>
        <end position="2112"/>
    </location>
</feature>
<keyword evidence="18" id="KW-0112">Calmodulin-binding</keyword>
<dbReference type="InterPro" id="IPR036116">
    <property type="entry name" value="FN3_sf"/>
</dbReference>
<keyword evidence="14" id="KW-0418">Kinase</keyword>
<keyword evidence="7" id="KW-0963">Cytoplasm</keyword>
<feature type="compositionally biased region" description="Polar residues" evidence="28">
    <location>
        <begin position="350"/>
        <end position="362"/>
    </location>
</feature>
<feature type="domain" description="Ig-like" evidence="30">
    <location>
        <begin position="2157"/>
        <end position="2245"/>
    </location>
</feature>
<feature type="domain" description="Ig-like" evidence="30">
    <location>
        <begin position="2357"/>
        <end position="2445"/>
    </location>
</feature>
<dbReference type="Gene3D" id="3.30.200.20">
    <property type="entry name" value="Phosphorylase Kinase, domain 1"/>
    <property type="match status" value="1"/>
</dbReference>
<feature type="domain" description="Fibronectin type-III" evidence="31">
    <location>
        <begin position="221"/>
        <end position="318"/>
    </location>
</feature>
<evidence type="ECO:0000256" key="6">
    <source>
        <dbReference type="ARBA" id="ARBA00022433"/>
    </source>
</evidence>
<dbReference type="FunFam" id="2.60.40.10:FF:000032">
    <property type="entry name" value="palladin isoform X1"/>
    <property type="match status" value="1"/>
</dbReference>
<evidence type="ECO:0000259" key="31">
    <source>
        <dbReference type="PROSITE" id="PS50853"/>
    </source>
</evidence>
<keyword evidence="19" id="KW-0130">Cell adhesion</keyword>
<keyword evidence="16 27" id="KW-0067">ATP-binding</keyword>
<dbReference type="SUPFAM" id="SSF56112">
    <property type="entry name" value="Protein kinase-like (PK-like)"/>
    <property type="match status" value="1"/>
</dbReference>
<evidence type="ECO:0000313" key="32">
    <source>
        <dbReference type="EnsemblMetazoa" id="G24443.1:cds"/>
    </source>
</evidence>
<feature type="domain" description="Ig-like" evidence="30">
    <location>
        <begin position="1786"/>
        <end position="1878"/>
    </location>
</feature>
<dbReference type="GO" id="GO:0005524">
    <property type="term" value="F:ATP binding"/>
    <property type="evidence" value="ECO:0007669"/>
    <property type="project" value="UniProtKB-UniRule"/>
</dbReference>
<feature type="domain" description="Ig-like" evidence="30">
    <location>
        <begin position="1686"/>
        <end position="1762"/>
    </location>
</feature>
<dbReference type="SMART" id="SM00408">
    <property type="entry name" value="IGc2"/>
    <property type="match status" value="11"/>
</dbReference>
<name>A0A8W8KLR7_MAGGI</name>
<evidence type="ECO:0000256" key="23">
    <source>
        <dbReference type="ARBA" id="ARBA00023242"/>
    </source>
</evidence>
<dbReference type="InterPro" id="IPR003598">
    <property type="entry name" value="Ig_sub2"/>
</dbReference>
<evidence type="ECO:0000256" key="5">
    <source>
        <dbReference type="ARBA" id="ARBA00012513"/>
    </source>
</evidence>
<dbReference type="InterPro" id="IPR036179">
    <property type="entry name" value="Ig-like_dom_sf"/>
</dbReference>
<feature type="domain" description="Fibronectin type-III" evidence="31">
    <location>
        <begin position="1110"/>
        <end position="1203"/>
    </location>
</feature>
<feature type="region of interest" description="Disordered" evidence="28">
    <location>
        <begin position="792"/>
        <end position="818"/>
    </location>
</feature>
<evidence type="ECO:0000313" key="33">
    <source>
        <dbReference type="Proteomes" id="UP000005408"/>
    </source>
</evidence>
<dbReference type="SMART" id="SM00409">
    <property type="entry name" value="IG"/>
    <property type="match status" value="11"/>
</dbReference>
<evidence type="ECO:0000256" key="13">
    <source>
        <dbReference type="ARBA" id="ARBA00022741"/>
    </source>
</evidence>
<evidence type="ECO:0000256" key="7">
    <source>
        <dbReference type="ARBA" id="ARBA00022490"/>
    </source>
</evidence>
<dbReference type="InterPro" id="IPR003961">
    <property type="entry name" value="FN3_dom"/>
</dbReference>
<evidence type="ECO:0000256" key="17">
    <source>
        <dbReference type="ARBA" id="ARBA00022842"/>
    </source>
</evidence>
<feature type="region of interest" description="Disordered" evidence="28">
    <location>
        <begin position="528"/>
        <end position="549"/>
    </location>
</feature>
<dbReference type="GO" id="GO:0031430">
    <property type="term" value="C:M band"/>
    <property type="evidence" value="ECO:0007669"/>
    <property type="project" value="UniProtKB-ARBA"/>
</dbReference>
<dbReference type="InterPro" id="IPR008271">
    <property type="entry name" value="Ser/Thr_kinase_AS"/>
</dbReference>
<evidence type="ECO:0000256" key="11">
    <source>
        <dbReference type="ARBA" id="ARBA00022723"/>
    </source>
</evidence>
<feature type="compositionally biased region" description="Basic and acidic residues" evidence="28">
    <location>
        <begin position="796"/>
        <end position="811"/>
    </location>
</feature>
<dbReference type="GO" id="GO:0046872">
    <property type="term" value="F:metal ion binding"/>
    <property type="evidence" value="ECO:0007669"/>
    <property type="project" value="UniProtKB-KW"/>
</dbReference>
<dbReference type="Gene3D" id="2.60.40.10">
    <property type="entry name" value="Immunoglobulins"/>
    <property type="match status" value="20"/>
</dbReference>
<evidence type="ECO:0000259" key="30">
    <source>
        <dbReference type="PROSITE" id="PS50835"/>
    </source>
</evidence>
<dbReference type="InterPro" id="IPR007110">
    <property type="entry name" value="Ig-like_dom"/>
</dbReference>
<evidence type="ECO:0000256" key="24">
    <source>
        <dbReference type="ARBA" id="ARBA00023319"/>
    </source>
</evidence>
<dbReference type="GO" id="GO:0005634">
    <property type="term" value="C:nucleus"/>
    <property type="evidence" value="ECO:0007669"/>
    <property type="project" value="UniProtKB-SubCell"/>
</dbReference>
<dbReference type="Gene3D" id="1.10.510.10">
    <property type="entry name" value="Transferase(Phosphotransferase) domain 1"/>
    <property type="match status" value="1"/>
</dbReference>
<dbReference type="Proteomes" id="UP000005408">
    <property type="component" value="Unassembled WGS sequence"/>
</dbReference>
<dbReference type="EnsemblMetazoa" id="G24443.1">
    <property type="protein sequence ID" value="G24443.1:cds"/>
    <property type="gene ID" value="G24443"/>
</dbReference>
<dbReference type="Pfam" id="PF00069">
    <property type="entry name" value="Pkinase"/>
    <property type="match status" value="1"/>
</dbReference>
<feature type="region of interest" description="Disordered" evidence="28">
    <location>
        <begin position="1"/>
        <end position="23"/>
    </location>
</feature>
<organism evidence="32 33">
    <name type="scientific">Magallana gigas</name>
    <name type="common">Pacific oyster</name>
    <name type="synonym">Crassostrea gigas</name>
    <dbReference type="NCBI Taxonomy" id="29159"/>
    <lineage>
        <taxon>Eukaryota</taxon>
        <taxon>Metazoa</taxon>
        <taxon>Spiralia</taxon>
        <taxon>Lophotrochozoa</taxon>
        <taxon>Mollusca</taxon>
        <taxon>Bivalvia</taxon>
        <taxon>Autobranchia</taxon>
        <taxon>Pteriomorphia</taxon>
        <taxon>Ostreida</taxon>
        <taxon>Ostreoidea</taxon>
        <taxon>Ostreidae</taxon>
        <taxon>Magallana</taxon>
    </lineage>
</organism>
<dbReference type="Pfam" id="PF07679">
    <property type="entry name" value="I-set"/>
    <property type="match status" value="11"/>
</dbReference>
<feature type="domain" description="Ig-like" evidence="30">
    <location>
        <begin position="1025"/>
        <end position="1102"/>
    </location>
</feature>
<dbReference type="GO" id="GO:0031674">
    <property type="term" value="C:I band"/>
    <property type="evidence" value="ECO:0007669"/>
    <property type="project" value="UniProtKB-ARBA"/>
</dbReference>
<dbReference type="PROSITE" id="PS50853">
    <property type="entry name" value="FN3"/>
    <property type="match status" value="7"/>
</dbReference>
<dbReference type="FunFam" id="2.60.40.10:FF:000056">
    <property type="entry name" value="twitchin isoform X4"/>
    <property type="match status" value="1"/>
</dbReference>
<evidence type="ECO:0000256" key="20">
    <source>
        <dbReference type="ARBA" id="ARBA00023054"/>
    </source>
</evidence>
<dbReference type="FunFam" id="1.10.510.10:FF:000135">
    <property type="entry name" value="Putative myosin light chain kinase 3"/>
    <property type="match status" value="1"/>
</dbReference>
<keyword evidence="13 27" id="KW-0547">Nucleotide-binding</keyword>
<feature type="compositionally biased region" description="Pro residues" evidence="28">
    <location>
        <begin position="8"/>
        <end position="19"/>
    </location>
</feature>
<dbReference type="SMART" id="SM00220">
    <property type="entry name" value="S_TKc"/>
    <property type="match status" value="1"/>
</dbReference>
<keyword evidence="23" id="KW-0539">Nucleus</keyword>
<dbReference type="PRINTS" id="PR00014">
    <property type="entry name" value="FNTYPEIII"/>
</dbReference>
<dbReference type="Pfam" id="PF00041">
    <property type="entry name" value="fn3"/>
    <property type="match status" value="7"/>
</dbReference>
<proteinExistence type="inferred from homology"/>
<dbReference type="PROSITE" id="PS00108">
    <property type="entry name" value="PROTEIN_KINASE_ST"/>
    <property type="match status" value="1"/>
</dbReference>
<feature type="domain" description="Ig-like" evidence="30">
    <location>
        <begin position="2597"/>
        <end position="2679"/>
    </location>
</feature>
<evidence type="ECO:0000256" key="19">
    <source>
        <dbReference type="ARBA" id="ARBA00022889"/>
    </source>
</evidence>
<keyword evidence="10" id="KW-0808">Transferase</keyword>
<dbReference type="InterPro" id="IPR050964">
    <property type="entry name" value="Striated_Muscle_Regulatory"/>
</dbReference>
<keyword evidence="33" id="KW-1185">Reference proteome</keyword>
<comment type="catalytic activity">
    <reaction evidence="25">
        <text>L-threonyl-[protein] + ATP = O-phospho-L-threonyl-[protein] + ADP + H(+)</text>
        <dbReference type="Rhea" id="RHEA:46608"/>
        <dbReference type="Rhea" id="RHEA-COMP:11060"/>
        <dbReference type="Rhea" id="RHEA-COMP:11605"/>
        <dbReference type="ChEBI" id="CHEBI:15378"/>
        <dbReference type="ChEBI" id="CHEBI:30013"/>
        <dbReference type="ChEBI" id="CHEBI:30616"/>
        <dbReference type="ChEBI" id="CHEBI:61977"/>
        <dbReference type="ChEBI" id="CHEBI:456216"/>
        <dbReference type="EC" id="2.7.11.1"/>
    </reaction>
</comment>
<comment type="catalytic activity">
    <reaction evidence="26">
        <text>L-seryl-[protein] + ATP = O-phospho-L-seryl-[protein] + ADP + H(+)</text>
        <dbReference type="Rhea" id="RHEA:17989"/>
        <dbReference type="Rhea" id="RHEA-COMP:9863"/>
        <dbReference type="Rhea" id="RHEA-COMP:11604"/>
        <dbReference type="ChEBI" id="CHEBI:15378"/>
        <dbReference type="ChEBI" id="CHEBI:29999"/>
        <dbReference type="ChEBI" id="CHEBI:30616"/>
        <dbReference type="ChEBI" id="CHEBI:83421"/>
        <dbReference type="ChEBI" id="CHEBI:456216"/>
        <dbReference type="EC" id="2.7.11.1"/>
    </reaction>
</comment>
<feature type="domain" description="Fibronectin type-III" evidence="31">
    <location>
        <begin position="16"/>
        <end position="112"/>
    </location>
</feature>
<sequence>MSDEVTPIKPPEVPSPPTGPLEFSEITKTTAVVSWKPPKDNGGSSITHYIVEKREARKTTYTQVEKLGPKAQSCKLQYLLENTEYFIQVRAQNKVGLSQPLTSDKPLVPKHPYTVPSAPIGPLKVSDITASSATLSWKAPKEDGGQPIKRYIVECRDTRRSAWVQVETPRPNVLTLTTDKLIENVEYLFRVSAENIEGQGPYLETKEPITPRRVPVKPGAPSGRVRASSITPESVTLTWQPPVDDGGAPLKKYIIEAKEETGDWSPLAEVSPKSTTKTLSDLQEGKEYQFRVVAENEVGRGKDTKLDESIVPIRLPEVPSAPQGPLRAADITKDSITLSWQPPKDDGGSPTDQLCPGQTGSTVGRLEESHQVGVSEPIELIDAVKAKSLVDVPSAPRDFEITEVTDDSATLEWSPPASTDVTWFTVESLLEGRGYIFRVFAENCEGLSEPAVIEKTVVPQRKLEKPSEPQNFEIAYTEKDSVTLQWKKPKSDGGAMISKYILEQKKGKLGSWTKAKNSEGFSEAVELESSIKSSKPPEKPSKPVGPLKVDDITEDQVKLSWKPPESDGGSKITSYIVEKCEARHPRWLRVARLPPGSLSVDCYNLIEGMDYFFSVAAENEAGVSSPLETDKPVTPKSKFGPPAAPTGPIKCTQITRDSVTIEWKPPKEDGGSRVTAYIIEKKEGLRHSFVHVSKTLSGETTLTVLGLNEGKDYYFRVYAENKYGKSPALEAKEAVTPKRALEPPMSPASLHVKDITKTSLTLTWEPPASGPEGLKEGHAFFFRVTAENAAGTSKPTELRSPVELKGRKEKPPAPTNAPEILAIGPRFVELSWQPPEHDGGSPITGYYLERADLAGRTWLPINKTPIKTTKHKIENLYEELKYEIRVRAENKEGIGEPSPATEPFYCKEAIVTEGPKIIKHIEPATITEGQDAEFTCQISGMPRPSITWYKNYREVFNTRRTEIKKAEGGKYTLIIKNVTEEDIGSIECHARNFYGSVSTRANLDVNVPAKIVDLPQRYLDGLQICKGDAIMIRVPYKGRPAPKITWSVDGEVIETSRRKVEIKTHPHHSTLVIHDAEKKDSGVYKFFVENSVGSDMVNIPVHVIDRPGPPEGKPVIESITKFSVKLSWLPPADDGGSEVTGYIIEKFDTQTGVWRRALTTKTPYATVECLEEFKEHKFRVFAENFIGISEPGEESEKVVTREVVPDVDYDDLYDASFRGNDVNIDKIKGDVLSKYIICEELGRGAFGVVHRAIERATNKNWAAKMIRCKPHEKEVVRHEIDMMNELHHPKLLQLHEAFDQAGEMVMILELLTGGELFDRLVEQEYDLTEEDCITYMRQICQGVRHMHQQNLVHLDLKPENVMCVTKESKDVKIIDFGLTQRLEEGKNVKVLFGTAEFCAPEIINFEPVSFTTDMWSLGVVTYVLLSGYSPFAGETDHETFVNINRCDYDFDDEVWQNISSEARDFIKNLLIPNKSKRMTIFEALDHPWLNGTAEKKLTGKPLSRAHHKEYRDRKHHKEDDLDILPMGRLARNGAIFRREGDEGVMSRHLVLELPPHAPVVVEPLADVHGYEGSHVELTCKISGKPVPTIHWYLEGEELTHGRKYHMTYHDHFASLFISELDVEDAGKVKCKAVNEHGEIFTTARISVEDLRRKKKKREKQPAEVLPRLKLDRHDYDTSLLDSNVPPRFTLPLIDQVKKVRETVELTVTVTCRPEPEVQWFHNNVRIKSSKHYDLEHIKGVYRLIIHEVNPDDAGTWKCEATNKYGHTWCSCELKVIETIPEGSTQPKFIQCLEDSTIEEGSSVKLECKVKGQPNPQVEWQVYKDRKLLYPGRHYRITVDEDVHTLTIHDAFQDDTGRYMCRAVNVVGSTTTEAYVKVQRASIKVSDFAFPRPDTTPLYASESSQLMDAPTMKYRVEEAPNFTAKLRDKTVPEFSHVRFMCSVTGLPAPRITWQKDGKDITNNTNFFISNQHGLLTLEIFSVSEQYAGTYTCTATNSEGEVTCSGHLNVLGTEREASPELDLSPKFMTPLQDISVTAGDEVVFTCLAKGNPMPHFKWQKDGMNVTDSRRVYMGSDSDGNAELIIRSARTSDSGLYCVIAQNSSGRSKCSAYLRVKAKSKSASPPESPEAMEERAMWSQRTERGYEKLKPLGIPGGRLPHFSIALPKVIELDEGDKLHLDCTVEGWPRPSLTWYKSERELTYDFRHKITAFQNMHTMEVNEVLSSDAGEYVARASNAMGTVESKCIVRVTKKSARRAGDDMATADAQKAAAPFFIKHLPASVDVMEGFNIQYDCYVEGDITLIKTKQTEMKQVKQSLEASGFEGNYKDIPMMGIPPMATIPEPKEGGRAGRSKVAKSSPRFVEGLEDKQFRTGSIAMLSVVVEAMPEAEITWYKDGKEIGHSDRYEVFFEDGAYNIEIYDTVVSDSGVYKCVATNVIGSAETQAKVKILAQDEMDDFLAGLEKHETEDNSDVRNSTAIDQFPGIGLTQKKFAPRFIVELEPQINVNIGEDVKFVCIINDAIDRVHWEKDGKKVYNDRRTKISSESDGTQQMEISVTQKTDSGQYACVATTPEGEVKTITDLHVSDKEKLPLSSSVNRKPRFEKPLRDQFCKDGSMVTLECVISGDPRPRTTWFKEGEEILDCQDFQISNIADKSTLTITEVFPEDEGHYSCKAVNIEGEITSTCQLLVEGNQLLRAFTKFSVKLSWLPQQTMVVRSHWGLHHLRSLTHDMSCGRGPPGPPRLRYDTVECRVIQGTQFRVFRLRTYRNQRTRRRMEKVVNQRGCAMSTMMIFCTMNASFRGNDVNIRQDPREDVLSKVHHLMGSGRGGLHQPTFEQICQGFCSGMHQSNLVHLTSAEKLMLCHQGEQGCKIIDFGTDPWRLEEGRMSRSCLWILTICRKTDHETFVDINRVTMTLMMKSAEHLSRPEDTSSRHYSFLQKGKPKRDDLDILQMGRLARNAPSSREGDDGVMSRTLFGVCLPHALCEWLSLTECYGYEGPRRTDLCGIWCMSVKAVGKRVILWAGQRRFWILMFIGRKTDDPVEVESEFTAEVVEH</sequence>
<dbReference type="GO" id="GO:0008092">
    <property type="term" value="F:cytoskeletal protein binding"/>
    <property type="evidence" value="ECO:0007669"/>
    <property type="project" value="UniProtKB-ARBA"/>
</dbReference>
<feature type="domain" description="Protein kinase" evidence="29">
    <location>
        <begin position="1235"/>
        <end position="1489"/>
    </location>
</feature>
<feature type="region of interest" description="Disordered" evidence="28">
    <location>
        <begin position="625"/>
        <end position="647"/>
    </location>
</feature>
<dbReference type="GO" id="GO:0005516">
    <property type="term" value="F:calmodulin binding"/>
    <property type="evidence" value="ECO:0007669"/>
    <property type="project" value="UniProtKB-KW"/>
</dbReference>
<dbReference type="EC" id="2.7.11.1" evidence="5"/>
<dbReference type="FunFam" id="2.60.40.10:FF:000003">
    <property type="entry name" value="Titin isoform E"/>
    <property type="match status" value="4"/>
</dbReference>
<feature type="domain" description="Ig-like" evidence="30">
    <location>
        <begin position="1558"/>
        <end position="1646"/>
    </location>
</feature>
<dbReference type="InterPro" id="IPR000719">
    <property type="entry name" value="Prot_kinase_dom"/>
</dbReference>
<evidence type="ECO:0000256" key="4">
    <source>
        <dbReference type="ARBA" id="ARBA00006692"/>
    </source>
</evidence>
<dbReference type="InterPro" id="IPR013098">
    <property type="entry name" value="Ig_I-set"/>
</dbReference>
<keyword evidence="8" id="KW-0723">Serine/threonine-protein kinase</keyword>
<dbReference type="FunFam" id="2.60.40.10:FF:000345">
    <property type="entry name" value="Muscle M-line assembly protein unc-89"/>
    <property type="match status" value="1"/>
</dbReference>